<dbReference type="Gene3D" id="2.90.10.10">
    <property type="entry name" value="Bulb-type lectin domain"/>
    <property type="match status" value="1"/>
</dbReference>
<protein>
    <recommendedName>
        <fullName evidence="1">Bulb-type lectin domain-containing protein</fullName>
    </recommendedName>
</protein>
<dbReference type="PANTHER" id="PTHR10622:SF12">
    <property type="entry name" value="HET DOMAIN-CONTAINING PROTEIN"/>
    <property type="match status" value="1"/>
</dbReference>
<organism evidence="2 3">
    <name type="scientific">Aspergillus bertholletiae</name>
    <dbReference type="NCBI Taxonomy" id="1226010"/>
    <lineage>
        <taxon>Eukaryota</taxon>
        <taxon>Fungi</taxon>
        <taxon>Dikarya</taxon>
        <taxon>Ascomycota</taxon>
        <taxon>Pezizomycotina</taxon>
        <taxon>Eurotiomycetes</taxon>
        <taxon>Eurotiomycetidae</taxon>
        <taxon>Eurotiales</taxon>
        <taxon>Aspergillaceae</taxon>
        <taxon>Aspergillus</taxon>
        <taxon>Aspergillus subgen. Circumdati</taxon>
    </lineage>
</organism>
<dbReference type="SMART" id="SM00108">
    <property type="entry name" value="B_lectin"/>
    <property type="match status" value="1"/>
</dbReference>
<dbReference type="OrthoDB" id="1884773at2759"/>
<name>A0A5N7B6Y5_9EURO</name>
<dbReference type="AlphaFoldDB" id="A0A5N7B6Y5"/>
<dbReference type="EMBL" id="ML736228">
    <property type="protein sequence ID" value="KAE8377148.1"/>
    <property type="molecule type" value="Genomic_DNA"/>
</dbReference>
<evidence type="ECO:0000313" key="2">
    <source>
        <dbReference type="EMBL" id="KAE8377148.1"/>
    </source>
</evidence>
<keyword evidence="3" id="KW-1185">Reference proteome</keyword>
<dbReference type="PANTHER" id="PTHR10622">
    <property type="entry name" value="HET DOMAIN-CONTAINING PROTEIN"/>
    <property type="match status" value="1"/>
</dbReference>
<evidence type="ECO:0000313" key="3">
    <source>
        <dbReference type="Proteomes" id="UP000326198"/>
    </source>
</evidence>
<accession>A0A5N7B6Y5</accession>
<dbReference type="SUPFAM" id="SSF51110">
    <property type="entry name" value="alpha-D-mannose-specific plant lectins"/>
    <property type="match status" value="1"/>
</dbReference>
<reference evidence="2 3" key="1">
    <citation type="submission" date="2019-04" db="EMBL/GenBank/DDBJ databases">
        <title>Friends and foes A comparative genomics studyof 23 Aspergillus species from section Flavi.</title>
        <authorList>
            <consortium name="DOE Joint Genome Institute"/>
            <person name="Kjaerbolling I."/>
            <person name="Vesth T."/>
            <person name="Frisvad J.C."/>
            <person name="Nybo J.L."/>
            <person name="Theobald S."/>
            <person name="Kildgaard S."/>
            <person name="Isbrandt T."/>
            <person name="Kuo A."/>
            <person name="Sato A."/>
            <person name="Lyhne E.K."/>
            <person name="Kogle M.E."/>
            <person name="Wiebenga A."/>
            <person name="Kun R.S."/>
            <person name="Lubbers R.J."/>
            <person name="Makela M.R."/>
            <person name="Barry K."/>
            <person name="Chovatia M."/>
            <person name="Clum A."/>
            <person name="Daum C."/>
            <person name="Haridas S."/>
            <person name="He G."/>
            <person name="LaButti K."/>
            <person name="Lipzen A."/>
            <person name="Mondo S."/>
            <person name="Riley R."/>
            <person name="Salamov A."/>
            <person name="Simmons B.A."/>
            <person name="Magnuson J.K."/>
            <person name="Henrissat B."/>
            <person name="Mortensen U.H."/>
            <person name="Larsen T.O."/>
            <person name="Devries R.P."/>
            <person name="Grigoriev I.V."/>
            <person name="Machida M."/>
            <person name="Baker S.E."/>
            <person name="Andersen M.R."/>
        </authorList>
    </citation>
    <scope>NUCLEOTIDE SEQUENCE [LARGE SCALE GENOMIC DNA]</scope>
    <source>
        <strain evidence="2 3">IBT 29228</strain>
    </source>
</reference>
<dbReference type="Proteomes" id="UP000326198">
    <property type="component" value="Unassembled WGS sequence"/>
</dbReference>
<gene>
    <name evidence="2" type="ORF">BDV26DRAFT_293449</name>
</gene>
<feature type="domain" description="Bulb-type lectin" evidence="1">
    <location>
        <begin position="2"/>
        <end position="114"/>
    </location>
</feature>
<dbReference type="InterPro" id="IPR001480">
    <property type="entry name" value="Bulb-type_lectin_dom"/>
</dbReference>
<evidence type="ECO:0000259" key="1">
    <source>
        <dbReference type="PROSITE" id="PS50927"/>
    </source>
</evidence>
<dbReference type="PROSITE" id="PS50927">
    <property type="entry name" value="BULB_LECTIN"/>
    <property type="match status" value="1"/>
</dbReference>
<proteinExistence type="predicted"/>
<sequence length="463" mass="51958">MASILNNSEWLEVGHSLKSENGRIELKVQSDGRLALYHHGQCVFQNTAEQRNDIKGLKMQKDGNLCLFTKHGKAIWQTDTAYPKGDHSVACIVQDDGNVILLRGDRVIWSSHIQLGVGAFEANRSILPDTRCESLVMQSLPESQSTNVDHSVGATTARGFTEAAHAARAAQHAVVFAHTTSLEWSLKLPNTSTWAILSSTWRDLPQATPFERYCAACRAAEGINIPYIQISTCFGIDSQDNFITRDGMDGLVYADFSCAPIGLVYLHDVPYMPLSTTDMKKRLRQSWWLKDARALQELLASEQIIFYSKQFTRIFHKSEILLELSTWTKIDIEILRDLSQIHTVPVSPSSLGDICRAYITTALMQLYPDDFLIFAWNPTTSTDLSRLLATSPLEFASCHSIETLHRSYDVHQGPHDNGYLIRKVSFREHGLNKYLLGLKCSNTADGSHPRELAILAWLSETPY</sequence>
<dbReference type="InterPro" id="IPR036426">
    <property type="entry name" value="Bulb-type_lectin_dom_sf"/>
</dbReference>